<dbReference type="PANTHER" id="PTHR33657:SF8">
    <property type="entry name" value="DOMAIN PROTEIN, PUTATIVE (AFU_ORTHOLOGUE AFUA_5G00600)-RELATED"/>
    <property type="match status" value="1"/>
</dbReference>
<proteinExistence type="inferred from homology"/>
<dbReference type="OrthoDB" id="89086at2759"/>
<dbReference type="Pfam" id="PF05630">
    <property type="entry name" value="NPP1"/>
    <property type="match status" value="1"/>
</dbReference>
<evidence type="ECO:0000313" key="4">
    <source>
        <dbReference type="EMBL" id="EEY15450.1"/>
    </source>
</evidence>
<organism evidence="5">
    <name type="scientific">Verticillium alfalfae (strain VaMs.102 / ATCC MYA-4576 / FGSC 10136)</name>
    <name type="common">Verticillium wilt of alfalfa</name>
    <name type="synonym">Verticillium albo-atrum</name>
    <dbReference type="NCBI Taxonomy" id="526221"/>
    <lineage>
        <taxon>Eukaryota</taxon>
        <taxon>Fungi</taxon>
        <taxon>Dikarya</taxon>
        <taxon>Ascomycota</taxon>
        <taxon>Pezizomycotina</taxon>
        <taxon>Sordariomycetes</taxon>
        <taxon>Hypocreomycetidae</taxon>
        <taxon>Glomerellales</taxon>
        <taxon>Plectosphaerellaceae</taxon>
        <taxon>Verticillium</taxon>
    </lineage>
</organism>
<feature type="compositionally biased region" description="Basic residues" evidence="3">
    <location>
        <begin position="1"/>
        <end position="12"/>
    </location>
</feature>
<dbReference type="KEGG" id="val:VDBG_01559"/>
<dbReference type="Proteomes" id="UP000008698">
    <property type="component" value="Unassembled WGS sequence"/>
</dbReference>
<dbReference type="RefSeq" id="XP_003007371.1">
    <property type="nucleotide sequence ID" value="XM_003007325.1"/>
</dbReference>
<dbReference type="OMA" id="PWINSHA"/>
<dbReference type="HOGENOM" id="CLU_1166617_0_0_1"/>
<keyword evidence="2" id="KW-0843">Virulence</keyword>
<comment type="similarity">
    <text evidence="1">Belongs to the Necrosis inducing protein (NPP1) family.</text>
</comment>
<evidence type="ECO:0000256" key="1">
    <source>
        <dbReference type="ARBA" id="ARBA00009520"/>
    </source>
</evidence>
<name>C9SAK2_VERA1</name>
<feature type="compositionally biased region" description="Low complexity" evidence="3">
    <location>
        <begin position="82"/>
        <end position="93"/>
    </location>
</feature>
<dbReference type="GeneID" id="9533454"/>
<dbReference type="PANTHER" id="PTHR33657">
    <property type="entry name" value="DOMAIN PROTEIN, PUTATIVE (AFU_ORTHOLOGUE AFUA_5G00600)-RELATED"/>
    <property type="match status" value="1"/>
</dbReference>
<reference evidence="5" key="1">
    <citation type="journal article" date="2011" name="PLoS Pathog.">
        <title>Comparative genomics yields insights into niche adaptation of plant vascular wilt pathogens.</title>
        <authorList>
            <person name="Klosterman S.J."/>
            <person name="Subbarao K.V."/>
            <person name="Kang S."/>
            <person name="Veronese P."/>
            <person name="Gold S.E."/>
            <person name="Thomma B.P.H.J."/>
            <person name="Chen Z."/>
            <person name="Henrissat B."/>
            <person name="Lee Y.-H."/>
            <person name="Park J."/>
            <person name="Garcia-Pedrajas M.D."/>
            <person name="Barbara D.J."/>
            <person name="Anchieta A."/>
            <person name="de Jonge R."/>
            <person name="Santhanam P."/>
            <person name="Maruthachalam K."/>
            <person name="Atallah Z."/>
            <person name="Amyotte S.G."/>
            <person name="Paz Z."/>
            <person name="Inderbitzin P."/>
            <person name="Hayes R.J."/>
            <person name="Heiman D.I."/>
            <person name="Young S."/>
            <person name="Zeng Q."/>
            <person name="Engels R."/>
            <person name="Galagan J."/>
            <person name="Cuomo C.A."/>
            <person name="Dobinson K.F."/>
            <person name="Ma L.-J."/>
        </authorList>
    </citation>
    <scope>NUCLEOTIDE SEQUENCE [LARGE SCALE GENOMIC DNA]</scope>
    <source>
        <strain evidence="5">VaMs.102 / ATCC MYA-4576 / FGSC 10136</strain>
    </source>
</reference>
<evidence type="ECO:0000256" key="3">
    <source>
        <dbReference type="SAM" id="MobiDB-lite"/>
    </source>
</evidence>
<keyword evidence="5" id="KW-1185">Reference proteome</keyword>
<dbReference type="EMBL" id="DS985215">
    <property type="protein sequence ID" value="EEY15450.1"/>
    <property type="molecule type" value="Genomic_DNA"/>
</dbReference>
<accession>C9SAK2</accession>
<dbReference type="STRING" id="526221.C9SAK2"/>
<dbReference type="InterPro" id="IPR008701">
    <property type="entry name" value="NPP1"/>
</dbReference>
<feature type="region of interest" description="Disordered" evidence="3">
    <location>
        <begin position="1"/>
        <end position="93"/>
    </location>
</feature>
<sequence>MSPSLKHRHLARGRVLDARGAAARVPRRHRPRCRRRLPADGALGRLGSADAQVQAVPQGVQRLRAVSRRQRRRRHGRRPRTSGSSNGGCSSSPGQVYARAGTYNGANAILYAWYMPKDAPSSGLGHRHDWEGAVVWLSSAAADATVVGVAASAHGDYDVKRAADVSFAGARPKLGYRSTWPVNHQMVFTADQGGEQPLVAWESLTPAARAALQNTNFGSANVPFKDGNFASNLQKAAL</sequence>
<dbReference type="AlphaFoldDB" id="C9SAK2"/>
<feature type="compositionally biased region" description="Basic residues" evidence="3">
    <location>
        <begin position="25"/>
        <end position="36"/>
    </location>
</feature>
<feature type="compositionally biased region" description="Basic residues" evidence="3">
    <location>
        <begin position="65"/>
        <end position="80"/>
    </location>
</feature>
<protein>
    <submittedName>
        <fullName evidence="4">Necrosis-and ethylene-inducing protein</fullName>
    </submittedName>
</protein>
<evidence type="ECO:0000313" key="5">
    <source>
        <dbReference type="Proteomes" id="UP000008698"/>
    </source>
</evidence>
<gene>
    <name evidence="4" type="ORF">VDBG_01559</name>
</gene>
<dbReference type="eggNOG" id="ENOG502S1MP">
    <property type="taxonomic scope" value="Eukaryota"/>
</dbReference>
<evidence type="ECO:0000256" key="2">
    <source>
        <dbReference type="ARBA" id="ARBA00023026"/>
    </source>
</evidence>